<keyword evidence="5" id="KW-0238">DNA-binding</keyword>
<dbReference type="InterPro" id="IPR003196">
    <property type="entry name" value="TFIIF_beta"/>
</dbReference>
<dbReference type="InterPro" id="IPR036388">
    <property type="entry name" value="WH-like_DNA-bd_sf"/>
</dbReference>
<dbReference type="EMBL" id="MNPJ01000001">
    <property type="protein sequence ID" value="OQS55838.1"/>
    <property type="molecule type" value="Genomic_DNA"/>
</dbReference>
<evidence type="ECO:0000256" key="3">
    <source>
        <dbReference type="ARBA" id="ARBA00021453"/>
    </source>
</evidence>
<dbReference type="OrthoDB" id="26094at2759"/>
<dbReference type="SUPFAM" id="SSF50916">
    <property type="entry name" value="Rap30/74 interaction domains"/>
    <property type="match status" value="1"/>
</dbReference>
<dbReference type="Proteomes" id="UP000192758">
    <property type="component" value="Unassembled WGS sequence"/>
</dbReference>
<evidence type="ECO:0000259" key="10">
    <source>
        <dbReference type="Pfam" id="PF02270"/>
    </source>
</evidence>
<evidence type="ECO:0000256" key="9">
    <source>
        <dbReference type="ARBA" id="ARBA00081863"/>
    </source>
</evidence>
<dbReference type="InterPro" id="IPR011039">
    <property type="entry name" value="TFIIF_interaction"/>
</dbReference>
<evidence type="ECO:0000256" key="2">
    <source>
        <dbReference type="ARBA" id="ARBA00009543"/>
    </source>
</evidence>
<feature type="domain" description="TFIIF beta subunit HTH" evidence="10">
    <location>
        <begin position="150"/>
        <end position="212"/>
    </location>
</feature>
<gene>
    <name evidence="11" type="primary">tfg2</name>
    <name evidence="11" type="ORF">EHP00_380</name>
</gene>
<evidence type="ECO:0000256" key="8">
    <source>
        <dbReference type="ARBA" id="ARBA00081473"/>
    </source>
</evidence>
<dbReference type="STRING" id="646526.A0A1W0E9C7"/>
<comment type="caution">
    <text evidence="11">The sequence shown here is derived from an EMBL/GenBank/DDBJ whole genome shotgun (WGS) entry which is preliminary data.</text>
</comment>
<dbReference type="FunFam" id="1.10.10.10:FF:000035">
    <property type="entry name" value="General transcription factor IIF subunit 2"/>
    <property type="match status" value="1"/>
</dbReference>
<evidence type="ECO:0000256" key="6">
    <source>
        <dbReference type="ARBA" id="ARBA00023163"/>
    </source>
</evidence>
<reference evidence="11 12" key="1">
    <citation type="journal article" date="2017" name="Environ. Microbiol.">
        <title>Decay of the glycolytic pathway and adaptation to intranuclear parasitism within Enterocytozoonidae microsporidia.</title>
        <authorList>
            <person name="Wiredu Boakye D."/>
            <person name="Jaroenlak P."/>
            <person name="Prachumwat A."/>
            <person name="Williams T.A."/>
            <person name="Bateman K.S."/>
            <person name="Itsathitphaisarn O."/>
            <person name="Sritunyalucksana K."/>
            <person name="Paszkiewicz K.H."/>
            <person name="Moore K.A."/>
            <person name="Stentiford G.D."/>
            <person name="Williams B.A."/>
        </authorList>
    </citation>
    <scope>NUCLEOTIDE SEQUENCE [LARGE SCALE GENOMIC DNA]</scope>
    <source>
        <strain evidence="11 12">TH1</strain>
    </source>
</reference>
<keyword evidence="12" id="KW-1185">Reference proteome</keyword>
<evidence type="ECO:0000256" key="4">
    <source>
        <dbReference type="ARBA" id="ARBA00023015"/>
    </source>
</evidence>
<evidence type="ECO:0000256" key="7">
    <source>
        <dbReference type="ARBA" id="ARBA00023242"/>
    </source>
</evidence>
<evidence type="ECO:0000256" key="5">
    <source>
        <dbReference type="ARBA" id="ARBA00023125"/>
    </source>
</evidence>
<dbReference type="GO" id="GO:0005674">
    <property type="term" value="C:transcription factor TFIIF complex"/>
    <property type="evidence" value="ECO:0007669"/>
    <property type="project" value="InterPro"/>
</dbReference>
<evidence type="ECO:0000313" key="12">
    <source>
        <dbReference type="Proteomes" id="UP000192758"/>
    </source>
</evidence>
<keyword evidence="7" id="KW-0539">Nucleus</keyword>
<dbReference type="Gene3D" id="1.10.10.10">
    <property type="entry name" value="Winged helix-like DNA-binding domain superfamily/Winged helix DNA-binding domain"/>
    <property type="match status" value="1"/>
</dbReference>
<proteinExistence type="inferred from homology"/>
<name>A0A1W0E9C7_9MICR</name>
<dbReference type="AlphaFoldDB" id="A0A1W0E9C7"/>
<dbReference type="PANTHER" id="PTHR10445">
    <property type="entry name" value="GENERAL TRANSCRIPTION FACTOR IIF SUBUNIT 2"/>
    <property type="match status" value="1"/>
</dbReference>
<dbReference type="InterPro" id="IPR040450">
    <property type="entry name" value="TFIIF_beta_HTH"/>
</dbReference>
<comment type="similarity">
    <text evidence="2">Belongs to the TFIIF beta subunit family.</text>
</comment>
<evidence type="ECO:0000256" key="1">
    <source>
        <dbReference type="ARBA" id="ARBA00004123"/>
    </source>
</evidence>
<keyword evidence="6" id="KW-0804">Transcription</keyword>
<dbReference type="GO" id="GO:0003677">
    <property type="term" value="F:DNA binding"/>
    <property type="evidence" value="ECO:0007669"/>
    <property type="project" value="UniProtKB-KW"/>
</dbReference>
<dbReference type="GO" id="GO:0006367">
    <property type="term" value="P:transcription initiation at RNA polymerase II promoter"/>
    <property type="evidence" value="ECO:0007669"/>
    <property type="project" value="InterPro"/>
</dbReference>
<dbReference type="Pfam" id="PF02270">
    <property type="entry name" value="TFIIF_beta"/>
    <property type="match status" value="1"/>
</dbReference>
<dbReference type="PANTHER" id="PTHR10445:SF0">
    <property type="entry name" value="GENERAL TRANSCRIPTION FACTOR IIF SUBUNIT 2"/>
    <property type="match status" value="1"/>
</dbReference>
<protein>
    <recommendedName>
        <fullName evidence="3">Transcription initiation factor IIF subunit beta</fullName>
    </recommendedName>
    <alternativeName>
        <fullName evidence="9">TFIIF medium subunit</fullName>
    </alternativeName>
    <alternativeName>
        <fullName evidence="8">TFIIF-beta</fullName>
    </alternativeName>
</protein>
<organism evidence="11 12">
    <name type="scientific">Ecytonucleospora hepatopenaei</name>
    <dbReference type="NCBI Taxonomy" id="646526"/>
    <lineage>
        <taxon>Eukaryota</taxon>
        <taxon>Fungi</taxon>
        <taxon>Fungi incertae sedis</taxon>
        <taxon>Microsporidia</taxon>
        <taxon>Enterocytozoonidae</taxon>
        <taxon>Ecytonucleospora</taxon>
    </lineage>
</organism>
<evidence type="ECO:0000313" key="11">
    <source>
        <dbReference type="EMBL" id="OQS55838.1"/>
    </source>
</evidence>
<keyword evidence="4" id="KW-0805">Transcription regulation</keyword>
<dbReference type="VEuPathDB" id="MicrosporidiaDB:EHP00_380"/>
<dbReference type="SUPFAM" id="SSF46785">
    <property type="entry name" value="Winged helix' DNA-binding domain"/>
    <property type="match status" value="1"/>
</dbReference>
<sequence length="212" mass="24995">MKKIIESNKKAFLVKVPRYLGEQIKNLKDKSIIGSLSIEDDLQIKFINSIFPNEYKLNIKPEKEKYAAFFTQDNVIVNECSEFMNITPVMNSEFFTFKKNYNAQKQTQRQVQELDHFAELKKGEKYAKLKEMEAFAKKKKQQLQNKKRDRLDKADVFDLIFKAFEVQTNWTVKDLSNACSQPLAYIQELINEVAVLDKSDHRNTYVLKDQYK</sequence>
<comment type="subcellular location">
    <subcellularLocation>
        <location evidence="1">Nucleus</location>
    </subcellularLocation>
</comment>
<accession>A0A1W0E9C7</accession>
<dbReference type="InterPro" id="IPR036390">
    <property type="entry name" value="WH_DNA-bd_sf"/>
</dbReference>